<gene>
    <name evidence="2" type="ORF">EHQ58_04210</name>
</gene>
<dbReference type="PANTHER" id="PTHR30399">
    <property type="entry name" value="UNCHARACTERIZED PROTEIN YGJP"/>
    <property type="match status" value="1"/>
</dbReference>
<evidence type="ECO:0000313" key="3">
    <source>
        <dbReference type="Proteomes" id="UP000297693"/>
    </source>
</evidence>
<keyword evidence="3" id="KW-1185">Reference proteome</keyword>
<accession>A0A4R9KAK3</accession>
<evidence type="ECO:0000313" key="2">
    <source>
        <dbReference type="EMBL" id="TGL61824.1"/>
    </source>
</evidence>
<dbReference type="PANTHER" id="PTHR30399:SF1">
    <property type="entry name" value="UTP PYROPHOSPHATASE"/>
    <property type="match status" value="1"/>
</dbReference>
<reference evidence="2" key="1">
    <citation type="journal article" date="2019" name="PLoS Negl. Trop. Dis.">
        <title>Revisiting the worldwide diversity of Leptospira species in the environment.</title>
        <authorList>
            <person name="Vincent A.T."/>
            <person name="Schiettekatte O."/>
            <person name="Bourhy P."/>
            <person name="Veyrier F.J."/>
            <person name="Picardeau M."/>
        </authorList>
    </citation>
    <scope>NUCLEOTIDE SEQUENCE [LARGE SCALE GENOMIC DNA]</scope>
    <source>
        <strain evidence="2">201702476</strain>
    </source>
</reference>
<protein>
    <submittedName>
        <fullName evidence="2">M48 family peptidase</fullName>
    </submittedName>
</protein>
<proteinExistence type="predicted"/>
<name>A0A4R9KAK3_9LEPT</name>
<dbReference type="OrthoDB" id="9811177at2"/>
<evidence type="ECO:0000259" key="1">
    <source>
        <dbReference type="Pfam" id="PF01863"/>
    </source>
</evidence>
<dbReference type="InterPro" id="IPR053136">
    <property type="entry name" value="UTP_pyrophosphatase-like"/>
</dbReference>
<comment type="caution">
    <text evidence="2">The sequence shown here is derived from an EMBL/GenBank/DDBJ whole genome shotgun (WGS) entry which is preliminary data.</text>
</comment>
<dbReference type="InterPro" id="IPR002725">
    <property type="entry name" value="YgjP-like_metallopeptidase"/>
</dbReference>
<dbReference type="Gene3D" id="3.30.2010.10">
    <property type="entry name" value="Metalloproteases ('zincins'), catalytic domain"/>
    <property type="match status" value="1"/>
</dbReference>
<sequence>MGYRKRDRKPYKMKSKIDYPGLGYPCELIQNKGKNVSLSVYPNNRIVIRYPKSVSFKFILEFLEERKSWVKERYNKNKTHNPKRTEFNDGEILPIFGVHRKISYSVSEKTKLTENLFILNIKGLRSEQGRTKRALKFLKEELENRSIPVIEKKIAEIGTKRYSFTIKSMRSLWGSCSPRNKITLNLALIFCPEFVLRYVILHEVSHTKEHNHSKKFWSLLESLDPDYEIAEKWIKTNGQKILCYLF</sequence>
<organism evidence="2 3">
    <name type="scientific">Leptospira ognonensis</name>
    <dbReference type="NCBI Taxonomy" id="2484945"/>
    <lineage>
        <taxon>Bacteria</taxon>
        <taxon>Pseudomonadati</taxon>
        <taxon>Spirochaetota</taxon>
        <taxon>Spirochaetia</taxon>
        <taxon>Leptospirales</taxon>
        <taxon>Leptospiraceae</taxon>
        <taxon>Leptospira</taxon>
    </lineage>
</organism>
<dbReference type="AlphaFoldDB" id="A0A4R9KAK3"/>
<dbReference type="Pfam" id="PF01863">
    <property type="entry name" value="YgjP-like"/>
    <property type="match status" value="1"/>
</dbReference>
<feature type="domain" description="YgjP-like metallopeptidase" evidence="1">
    <location>
        <begin position="34"/>
        <end position="236"/>
    </location>
</feature>
<dbReference type="CDD" id="cd07344">
    <property type="entry name" value="M48_yhfN_like"/>
    <property type="match status" value="1"/>
</dbReference>
<dbReference type="Proteomes" id="UP000297693">
    <property type="component" value="Unassembled WGS sequence"/>
</dbReference>
<dbReference type="EMBL" id="RQGD01000014">
    <property type="protein sequence ID" value="TGL61824.1"/>
    <property type="molecule type" value="Genomic_DNA"/>
</dbReference>